<dbReference type="GO" id="GO:0000049">
    <property type="term" value="F:tRNA binding"/>
    <property type="evidence" value="ECO:0007669"/>
    <property type="project" value="UniProtKB-KW"/>
</dbReference>
<dbReference type="EMBL" id="AZRL01000016">
    <property type="protein sequence ID" value="PNR96067.1"/>
    <property type="molecule type" value="Genomic_DNA"/>
</dbReference>
<evidence type="ECO:0000256" key="5">
    <source>
        <dbReference type="ARBA" id="ARBA00022694"/>
    </source>
</evidence>
<keyword evidence="5 11" id="KW-0819">tRNA processing</keyword>
<dbReference type="CDD" id="cd02801">
    <property type="entry name" value="DUS_like_FMN"/>
    <property type="match status" value="1"/>
</dbReference>
<name>A0A2K1P012_9BACT</name>
<comment type="function">
    <text evidence="1 11">Catalyzes the synthesis of 5,6-dihydrouridine (D), a modified base found in the D-loop of most tRNAs, via the reduction of the C5-C6 double bond in target uridines.</text>
</comment>
<dbReference type="Proteomes" id="UP000236434">
    <property type="component" value="Unassembled WGS sequence"/>
</dbReference>
<evidence type="ECO:0000313" key="15">
    <source>
        <dbReference type="EMBL" id="PNR96067.1"/>
    </source>
</evidence>
<keyword evidence="4 11" id="KW-0288">FMN</keyword>
<evidence type="ECO:0000256" key="11">
    <source>
        <dbReference type="PIRNR" id="PIRNR006621"/>
    </source>
</evidence>
<evidence type="ECO:0000256" key="8">
    <source>
        <dbReference type="ARBA" id="ARBA00023002"/>
    </source>
</evidence>
<evidence type="ECO:0000256" key="7">
    <source>
        <dbReference type="ARBA" id="ARBA00022884"/>
    </source>
</evidence>
<dbReference type="Gene3D" id="3.20.20.70">
    <property type="entry name" value="Aldolase class I"/>
    <property type="match status" value="1"/>
</dbReference>
<reference evidence="15 16" key="1">
    <citation type="submission" date="2013-12" db="EMBL/GenBank/DDBJ databases">
        <title>Comparative genomics of Petrotoga isolates.</title>
        <authorList>
            <person name="Nesbo C.L."/>
            <person name="Charchuk R."/>
            <person name="Chow K."/>
        </authorList>
    </citation>
    <scope>NUCLEOTIDE SEQUENCE [LARGE SCALE GENOMIC DNA]</scope>
    <source>
        <strain evidence="15 16">DSM 13574</strain>
    </source>
</reference>
<evidence type="ECO:0000256" key="1">
    <source>
        <dbReference type="ARBA" id="ARBA00002790"/>
    </source>
</evidence>
<accession>A0A2K1P012</accession>
<dbReference type="PANTHER" id="PTHR45846:SF1">
    <property type="entry name" value="TRNA-DIHYDROURIDINE(47) SYNTHASE [NAD(P)(+)]-LIKE"/>
    <property type="match status" value="1"/>
</dbReference>
<dbReference type="RefSeq" id="WP_103067121.1">
    <property type="nucleotide sequence ID" value="NZ_AZRL01000016.1"/>
</dbReference>
<comment type="similarity">
    <text evidence="11">Belongs to the dus family.</text>
</comment>
<protein>
    <recommendedName>
        <fullName evidence="11">tRNA-dihydrouridine synthase</fullName>
        <ecNumber evidence="11">1.3.1.-</ecNumber>
    </recommendedName>
</protein>
<feature type="domain" description="DUS-like FMN-binding" evidence="14">
    <location>
        <begin position="8"/>
        <end position="283"/>
    </location>
</feature>
<dbReference type="SUPFAM" id="SSF51395">
    <property type="entry name" value="FMN-linked oxidoreductases"/>
    <property type="match status" value="1"/>
</dbReference>
<dbReference type="GO" id="GO:0050660">
    <property type="term" value="F:flavin adenine dinucleotide binding"/>
    <property type="evidence" value="ECO:0007669"/>
    <property type="project" value="InterPro"/>
</dbReference>
<dbReference type="Pfam" id="PF01207">
    <property type="entry name" value="Dus"/>
    <property type="match status" value="1"/>
</dbReference>
<dbReference type="Gene3D" id="1.10.1200.80">
    <property type="entry name" value="Putative flavin oxidoreducatase, domain 2"/>
    <property type="match status" value="1"/>
</dbReference>
<dbReference type="GO" id="GO:0017150">
    <property type="term" value="F:tRNA dihydrouridine synthase activity"/>
    <property type="evidence" value="ECO:0007669"/>
    <property type="project" value="InterPro"/>
</dbReference>
<evidence type="ECO:0000256" key="12">
    <source>
        <dbReference type="PIRSR" id="PIRSR006621-1"/>
    </source>
</evidence>
<comment type="catalytic activity">
    <reaction evidence="10">
        <text>a 5,6-dihydrouridine in tRNA + NAD(+) = a uridine in tRNA + NADH + H(+)</text>
        <dbReference type="Rhea" id="RHEA:54452"/>
        <dbReference type="Rhea" id="RHEA-COMP:13339"/>
        <dbReference type="Rhea" id="RHEA-COMP:13887"/>
        <dbReference type="ChEBI" id="CHEBI:15378"/>
        <dbReference type="ChEBI" id="CHEBI:57540"/>
        <dbReference type="ChEBI" id="CHEBI:57945"/>
        <dbReference type="ChEBI" id="CHEBI:65315"/>
        <dbReference type="ChEBI" id="CHEBI:74443"/>
    </reaction>
</comment>
<keyword evidence="3 11" id="KW-0285">Flavoprotein</keyword>
<keyword evidence="6" id="KW-0521">NADP</keyword>
<proteinExistence type="inferred from homology"/>
<keyword evidence="8 11" id="KW-0560">Oxidoreductase</keyword>
<sequence>MLENQIGLAPMADYTDYPFREICRRFGAEFTFTEMISVDSIIRENEKVEKMLPQKGEANIGVQLFGNDPTKFVEAAKAVQSLASWIDINAACPVNKVVKKGSGAALLKNPILLGDIVFNLKKSIDLPVGVKVRLGYDQINIEEVAQTLEKAGSDYIIVHGRTRSQMYSGIANREVIKKLKKKITIPLGASGDVFSKKDIDDYLLNYGADFVLVARGAIGNPWIFTKNNYNPTIDERINTCLEHLKLMIEFYGSEVYAVKKFRKVLMKYFSGIEGAKEIRRNLHLLLSYNDVAGLVYKTLKH</sequence>
<organism evidence="15 16">
    <name type="scientific">Petrotoga olearia DSM 13574</name>
    <dbReference type="NCBI Taxonomy" id="1122955"/>
    <lineage>
        <taxon>Bacteria</taxon>
        <taxon>Thermotogati</taxon>
        <taxon>Thermotogota</taxon>
        <taxon>Thermotogae</taxon>
        <taxon>Petrotogales</taxon>
        <taxon>Petrotogaceae</taxon>
        <taxon>Petrotoga</taxon>
    </lineage>
</organism>
<evidence type="ECO:0000256" key="13">
    <source>
        <dbReference type="PIRSR" id="PIRSR006621-2"/>
    </source>
</evidence>
<dbReference type="AlphaFoldDB" id="A0A2K1P012"/>
<comment type="cofactor">
    <cofactor evidence="11 13">
        <name>FMN</name>
        <dbReference type="ChEBI" id="CHEBI:58210"/>
    </cofactor>
</comment>
<evidence type="ECO:0000256" key="6">
    <source>
        <dbReference type="ARBA" id="ARBA00022857"/>
    </source>
</evidence>
<comment type="caution">
    <text evidence="15">The sequence shown here is derived from an EMBL/GenBank/DDBJ whole genome shotgun (WGS) entry which is preliminary data.</text>
</comment>
<evidence type="ECO:0000256" key="4">
    <source>
        <dbReference type="ARBA" id="ARBA00022643"/>
    </source>
</evidence>
<evidence type="ECO:0000256" key="3">
    <source>
        <dbReference type="ARBA" id="ARBA00022630"/>
    </source>
</evidence>
<dbReference type="InterPro" id="IPR001269">
    <property type="entry name" value="DUS_fam"/>
</dbReference>
<feature type="binding site" evidence="13">
    <location>
        <position position="63"/>
    </location>
    <ligand>
        <name>FMN</name>
        <dbReference type="ChEBI" id="CHEBI:58210"/>
    </ligand>
</feature>
<evidence type="ECO:0000256" key="2">
    <source>
        <dbReference type="ARBA" id="ARBA00022555"/>
    </source>
</evidence>
<dbReference type="InterPro" id="IPR035587">
    <property type="entry name" value="DUS-like_FMN-bd"/>
</dbReference>
<keyword evidence="2" id="KW-0820">tRNA-binding</keyword>
<dbReference type="PANTHER" id="PTHR45846">
    <property type="entry name" value="TRNA-DIHYDROURIDINE(47) SYNTHASE [NAD(P)(+)]-LIKE"/>
    <property type="match status" value="1"/>
</dbReference>
<keyword evidence="7" id="KW-0694">RNA-binding</keyword>
<dbReference type="OrthoDB" id="9764501at2"/>
<dbReference type="InterPro" id="IPR024036">
    <property type="entry name" value="tRNA-dHydroUridine_Synthase_C"/>
</dbReference>
<feature type="binding site" evidence="13">
    <location>
        <begin position="10"/>
        <end position="12"/>
    </location>
    <ligand>
        <name>FMN</name>
        <dbReference type="ChEBI" id="CHEBI:58210"/>
    </ligand>
</feature>
<dbReference type="PIRSF" id="PIRSF006621">
    <property type="entry name" value="Dus"/>
    <property type="match status" value="1"/>
</dbReference>
<evidence type="ECO:0000256" key="10">
    <source>
        <dbReference type="ARBA" id="ARBA00048802"/>
    </source>
</evidence>
<evidence type="ECO:0000259" key="14">
    <source>
        <dbReference type="Pfam" id="PF01207"/>
    </source>
</evidence>
<feature type="binding site" evidence="13">
    <location>
        <position position="159"/>
    </location>
    <ligand>
        <name>FMN</name>
        <dbReference type="ChEBI" id="CHEBI:58210"/>
    </ligand>
</feature>
<feature type="active site" description="Proton donor" evidence="12">
    <location>
        <position position="92"/>
    </location>
</feature>
<evidence type="ECO:0000256" key="9">
    <source>
        <dbReference type="ARBA" id="ARBA00048205"/>
    </source>
</evidence>
<comment type="catalytic activity">
    <reaction evidence="9">
        <text>a 5,6-dihydrouridine in tRNA + NADP(+) = a uridine in tRNA + NADPH + H(+)</text>
        <dbReference type="Rhea" id="RHEA:23624"/>
        <dbReference type="Rhea" id="RHEA-COMP:13339"/>
        <dbReference type="Rhea" id="RHEA-COMP:13887"/>
        <dbReference type="ChEBI" id="CHEBI:15378"/>
        <dbReference type="ChEBI" id="CHEBI:57783"/>
        <dbReference type="ChEBI" id="CHEBI:58349"/>
        <dbReference type="ChEBI" id="CHEBI:65315"/>
        <dbReference type="ChEBI" id="CHEBI:74443"/>
    </reaction>
</comment>
<dbReference type="InterPro" id="IPR013785">
    <property type="entry name" value="Aldolase_TIM"/>
</dbReference>
<keyword evidence="13" id="KW-0547">Nucleotide-binding</keyword>
<feature type="binding site" evidence="13">
    <location>
        <position position="131"/>
    </location>
    <ligand>
        <name>FMN</name>
        <dbReference type="ChEBI" id="CHEBI:58210"/>
    </ligand>
</feature>
<evidence type="ECO:0000313" key="16">
    <source>
        <dbReference type="Proteomes" id="UP000236434"/>
    </source>
</evidence>
<gene>
    <name evidence="15" type="ORF">X929_06075</name>
</gene>
<feature type="binding site" evidence="13">
    <location>
        <begin position="214"/>
        <end position="215"/>
    </location>
    <ligand>
        <name>FMN</name>
        <dbReference type="ChEBI" id="CHEBI:58210"/>
    </ligand>
</feature>
<dbReference type="EC" id="1.3.1.-" evidence="11"/>